<proteinExistence type="predicted"/>
<name>A0A0E9X8D5_ANGAN</name>
<organism evidence="1">
    <name type="scientific">Anguilla anguilla</name>
    <name type="common">European freshwater eel</name>
    <name type="synonym">Muraena anguilla</name>
    <dbReference type="NCBI Taxonomy" id="7936"/>
    <lineage>
        <taxon>Eukaryota</taxon>
        <taxon>Metazoa</taxon>
        <taxon>Chordata</taxon>
        <taxon>Craniata</taxon>
        <taxon>Vertebrata</taxon>
        <taxon>Euteleostomi</taxon>
        <taxon>Actinopterygii</taxon>
        <taxon>Neopterygii</taxon>
        <taxon>Teleostei</taxon>
        <taxon>Anguilliformes</taxon>
        <taxon>Anguillidae</taxon>
        <taxon>Anguilla</taxon>
    </lineage>
</organism>
<evidence type="ECO:0000313" key="1">
    <source>
        <dbReference type="EMBL" id="JAH98997.1"/>
    </source>
</evidence>
<dbReference type="AlphaFoldDB" id="A0A0E9X8D5"/>
<reference evidence="1" key="2">
    <citation type="journal article" date="2015" name="Fish Shellfish Immunol.">
        <title>Early steps in the European eel (Anguilla anguilla)-Vibrio vulnificus interaction in the gills: Role of the RtxA13 toxin.</title>
        <authorList>
            <person name="Callol A."/>
            <person name="Pajuelo D."/>
            <person name="Ebbesson L."/>
            <person name="Teles M."/>
            <person name="MacKenzie S."/>
            <person name="Amaro C."/>
        </authorList>
    </citation>
    <scope>NUCLEOTIDE SEQUENCE</scope>
</reference>
<accession>A0A0E9X8D5</accession>
<dbReference type="EMBL" id="GBXM01009580">
    <property type="protein sequence ID" value="JAH98997.1"/>
    <property type="molecule type" value="Transcribed_RNA"/>
</dbReference>
<reference evidence="1" key="1">
    <citation type="submission" date="2014-11" db="EMBL/GenBank/DDBJ databases">
        <authorList>
            <person name="Amaro Gonzalez C."/>
        </authorList>
    </citation>
    <scope>NUCLEOTIDE SEQUENCE</scope>
</reference>
<protein>
    <submittedName>
        <fullName evidence="1">Uncharacterized protein</fullName>
    </submittedName>
</protein>
<sequence>MLTSVLTSDKSSFQQLRTIIEFFFFGKGTLLVGSFCHQTVAFTLTIGKGNHCFKHCFCILSLM</sequence>